<reference evidence="1 2" key="1">
    <citation type="submission" date="2013-11" db="EMBL/GenBank/DDBJ databases">
        <title>The Genome Sequence of Phytophthora parasitica P10297.</title>
        <authorList>
            <consortium name="The Broad Institute Genomics Platform"/>
            <person name="Russ C."/>
            <person name="Tyler B."/>
            <person name="Panabieres F."/>
            <person name="Shan W."/>
            <person name="Tripathy S."/>
            <person name="Grunwald N."/>
            <person name="Machado M."/>
            <person name="Johnson C.S."/>
            <person name="Walker B."/>
            <person name="Young S.K."/>
            <person name="Zeng Q."/>
            <person name="Gargeya S."/>
            <person name="Fitzgerald M."/>
            <person name="Haas B."/>
            <person name="Abouelleil A."/>
            <person name="Allen A.W."/>
            <person name="Alvarado L."/>
            <person name="Arachchi H.M."/>
            <person name="Berlin A.M."/>
            <person name="Chapman S.B."/>
            <person name="Gainer-Dewar J."/>
            <person name="Goldberg J."/>
            <person name="Griggs A."/>
            <person name="Gujja S."/>
            <person name="Hansen M."/>
            <person name="Howarth C."/>
            <person name="Imamovic A."/>
            <person name="Ireland A."/>
            <person name="Larimer J."/>
            <person name="McCowan C."/>
            <person name="Murphy C."/>
            <person name="Pearson M."/>
            <person name="Poon T.W."/>
            <person name="Priest M."/>
            <person name="Roberts A."/>
            <person name="Saif S."/>
            <person name="Shea T."/>
            <person name="Sisk P."/>
            <person name="Sykes S."/>
            <person name="Wortman J."/>
            <person name="Nusbaum C."/>
            <person name="Birren B."/>
        </authorList>
    </citation>
    <scope>NUCLEOTIDE SEQUENCE [LARGE SCALE GENOMIC DNA]</scope>
    <source>
        <strain evidence="1 2">P10297</strain>
    </source>
</reference>
<evidence type="ECO:0008006" key="3">
    <source>
        <dbReference type="Google" id="ProtNLM"/>
    </source>
</evidence>
<gene>
    <name evidence="1" type="ORF">F442_00878</name>
</gene>
<dbReference type="PANTHER" id="PTHR48471:SF1">
    <property type="entry name" value="DDE TNP4 DOMAIN-CONTAINING PROTEIN"/>
    <property type="match status" value="1"/>
</dbReference>
<feature type="non-terminal residue" evidence="1">
    <location>
        <position position="1"/>
    </location>
</feature>
<evidence type="ECO:0000313" key="2">
    <source>
        <dbReference type="Proteomes" id="UP000018948"/>
    </source>
</evidence>
<protein>
    <recommendedName>
        <fullName evidence="3">Transposase Helix-turn-helix domain-containing protein</fullName>
    </recommendedName>
</protein>
<dbReference type="Proteomes" id="UP000018948">
    <property type="component" value="Unassembled WGS sequence"/>
</dbReference>
<evidence type="ECO:0000313" key="1">
    <source>
        <dbReference type="EMBL" id="ETP54373.1"/>
    </source>
</evidence>
<dbReference type="PANTHER" id="PTHR48471">
    <property type="entry name" value="DDE TNP4 DOMAIN-CONTAINING PROTEIN"/>
    <property type="match status" value="1"/>
</dbReference>
<comment type="caution">
    <text evidence="1">The sequence shown here is derived from an EMBL/GenBank/DDBJ whole genome shotgun (WGS) entry which is preliminary data.</text>
</comment>
<accession>W3A458</accession>
<dbReference type="AlphaFoldDB" id="W3A458"/>
<organism evidence="1 2">
    <name type="scientific">Phytophthora nicotianae P10297</name>
    <dbReference type="NCBI Taxonomy" id="1317064"/>
    <lineage>
        <taxon>Eukaryota</taxon>
        <taxon>Sar</taxon>
        <taxon>Stramenopiles</taxon>
        <taxon>Oomycota</taxon>
        <taxon>Peronosporomycetes</taxon>
        <taxon>Peronosporales</taxon>
        <taxon>Peronosporaceae</taxon>
        <taxon>Phytophthora</taxon>
    </lineage>
</organism>
<name>W3A458_PHYNI</name>
<dbReference type="EMBL" id="ANIY01000172">
    <property type="protein sequence ID" value="ETP54373.1"/>
    <property type="molecule type" value="Genomic_DNA"/>
</dbReference>
<sequence length="142" mass="16087">SPSYSAGTILYECGDHVKFMNATSLAKCGGAAFQQLLCRFKTFYNIPPPTAPGRPQRLRYHRQVLCLVFSFYLSPTEQTTLCLVFGVPPSTLSRTLYKAVEVLTSTLKNYVPTRISRPSPARQVKLERLVEARKPFWRTRLA</sequence>
<proteinExistence type="predicted"/>